<dbReference type="GO" id="GO:0003964">
    <property type="term" value="F:RNA-directed DNA polymerase activity"/>
    <property type="evidence" value="ECO:0007669"/>
    <property type="project" value="UniProtKB-KW"/>
</dbReference>
<dbReference type="AlphaFoldDB" id="A2Q5K2"/>
<accession>A2Q5K2</accession>
<evidence type="ECO:0000256" key="1">
    <source>
        <dbReference type="SAM" id="MobiDB-lite"/>
    </source>
</evidence>
<keyword evidence="2" id="KW-0808">Transferase</keyword>
<reference evidence="2" key="1">
    <citation type="submission" date="2005-08" db="EMBL/GenBank/DDBJ databases">
        <authorList>
            <person name="Town C.D."/>
        </authorList>
    </citation>
    <scope>NUCLEOTIDE SEQUENCE</scope>
</reference>
<organism evidence="2">
    <name type="scientific">Medicago truncatula</name>
    <name type="common">Barrel medic</name>
    <name type="synonym">Medicago tribuloides</name>
    <dbReference type="NCBI Taxonomy" id="3880"/>
    <lineage>
        <taxon>Eukaryota</taxon>
        <taxon>Viridiplantae</taxon>
        <taxon>Streptophyta</taxon>
        <taxon>Embryophyta</taxon>
        <taxon>Tracheophyta</taxon>
        <taxon>Spermatophyta</taxon>
        <taxon>Magnoliopsida</taxon>
        <taxon>eudicotyledons</taxon>
        <taxon>Gunneridae</taxon>
        <taxon>Pentapetalae</taxon>
        <taxon>rosids</taxon>
        <taxon>fabids</taxon>
        <taxon>Fabales</taxon>
        <taxon>Fabaceae</taxon>
        <taxon>Papilionoideae</taxon>
        <taxon>50 kb inversion clade</taxon>
        <taxon>NPAAA clade</taxon>
        <taxon>Hologalegina</taxon>
        <taxon>IRL clade</taxon>
        <taxon>Trifolieae</taxon>
        <taxon>Medicago</taxon>
    </lineage>
</organism>
<reference evidence="2" key="2">
    <citation type="submission" date="2007-03" db="EMBL/GenBank/DDBJ databases">
        <authorList>
            <consortium name="The International Medicago Genome Annotation Group"/>
        </authorList>
    </citation>
    <scope>NUCLEOTIDE SEQUENCE</scope>
</reference>
<feature type="region of interest" description="Disordered" evidence="1">
    <location>
        <begin position="1"/>
        <end position="25"/>
    </location>
</feature>
<sequence>MEIQRAREKHGGGKRNSLRRKRKRRRRRKSIIIALHVYALSFFKAPSCIISSIKYLLNNFFWKGCEGHRKISWIGWSSVCLRKEYGGLGVRRLRELNIALLGKWCWRLLVEGDDLWCRVLVARYGVEDGRLEDGGRSCSCWWWEIVRIRDGVEGGYSVRGVYDMLTYQEHAQVPPSMDFIWHKQVPLKVSVFSWRMLDFQQNQNWQLVVSSLQRLGCVWLGAGVWPC</sequence>
<dbReference type="EMBL" id="AC161749">
    <property type="protein sequence ID" value="ABN08902.1"/>
    <property type="molecule type" value="Genomic_DNA"/>
</dbReference>
<dbReference type="PANTHER" id="PTHR33116:SF78">
    <property type="entry name" value="OS12G0587133 PROTEIN"/>
    <property type="match status" value="1"/>
</dbReference>
<proteinExistence type="predicted"/>
<feature type="compositionally biased region" description="Basic and acidic residues" evidence="1">
    <location>
        <begin position="1"/>
        <end position="11"/>
    </location>
</feature>
<dbReference type="PANTHER" id="PTHR33116">
    <property type="entry name" value="REVERSE TRANSCRIPTASE ZINC-BINDING DOMAIN-CONTAINING PROTEIN-RELATED-RELATED"/>
    <property type="match status" value="1"/>
</dbReference>
<feature type="compositionally biased region" description="Basic residues" evidence="1">
    <location>
        <begin position="12"/>
        <end position="25"/>
    </location>
</feature>
<name>A2Q5K2_MEDTR</name>
<protein>
    <submittedName>
        <fullName evidence="2">Putative non-LTR retroelement reverse transcriptase, related</fullName>
    </submittedName>
</protein>
<gene>
    <name evidence="2" type="ORF">MtrDRAFT_AC161749g17v2</name>
</gene>
<keyword evidence="2" id="KW-0548">Nucleotidyltransferase</keyword>
<keyword evidence="2" id="KW-0695">RNA-directed DNA polymerase</keyword>
<evidence type="ECO:0000313" key="2">
    <source>
        <dbReference type="EMBL" id="ABN08902.1"/>
    </source>
</evidence>